<reference evidence="3" key="1">
    <citation type="submission" date="2017-12" db="EMBL/GenBank/DDBJ databases">
        <authorList>
            <consortium name="DOE Joint Genome Institute"/>
            <person name="Mondo S.J."/>
            <person name="Kjaerbolling I."/>
            <person name="Vesth T.C."/>
            <person name="Frisvad J.C."/>
            <person name="Nybo J.L."/>
            <person name="Theobald S."/>
            <person name="Kuo A."/>
            <person name="Bowyer P."/>
            <person name="Matsuda Y."/>
            <person name="Lyhne E.K."/>
            <person name="Kogle M.E."/>
            <person name="Clum A."/>
            <person name="Lipzen A."/>
            <person name="Salamov A."/>
            <person name="Ngan C.Y."/>
            <person name="Daum C."/>
            <person name="Chiniquy J."/>
            <person name="Barry K."/>
            <person name="LaButti K."/>
            <person name="Haridas S."/>
            <person name="Simmons B.A."/>
            <person name="Magnuson J.K."/>
            <person name="Mortensen U.H."/>
            <person name="Larsen T.O."/>
            <person name="Grigoriev I.V."/>
            <person name="Baker S.E."/>
            <person name="Andersen M.R."/>
            <person name="Nordberg H.P."/>
            <person name="Cantor M.N."/>
            <person name="Hua S.X."/>
        </authorList>
    </citation>
    <scope>NUCLEOTIDE SEQUENCE [LARGE SCALE GENOMIC DNA]</scope>
    <source>
        <strain evidence="3">IBT 19404</strain>
    </source>
</reference>
<keyword evidence="3" id="KW-1185">Reference proteome</keyword>
<proteinExistence type="predicted"/>
<protein>
    <submittedName>
        <fullName evidence="2">Uncharacterized protein</fullName>
    </submittedName>
</protein>
<dbReference type="EMBL" id="KZ559499">
    <property type="protein sequence ID" value="PLN86320.1"/>
    <property type="molecule type" value="Genomic_DNA"/>
</dbReference>
<gene>
    <name evidence="2" type="ORF">BDW42DRAFT_159002</name>
</gene>
<dbReference type="OrthoDB" id="4646997at2759"/>
<evidence type="ECO:0000313" key="3">
    <source>
        <dbReference type="Proteomes" id="UP000235023"/>
    </source>
</evidence>
<evidence type="ECO:0000256" key="1">
    <source>
        <dbReference type="SAM" id="MobiDB-lite"/>
    </source>
</evidence>
<sequence>MTNPSYFESVTSELKFRDRFVTEGAKLFSEIPHVAASEWGRDHLFACRVIRRETRHDVLPILSRHESSSDMKLFPEIYEFLRGPDSTYRSQSEHGLVRDSGCGSSLAQIWAAMAMVKGGKDLRIERREESSGDESDNTPDVSAKRIRRNTAQEYYVNSTDIQVGSSSPMAESSHGHSSIGYVDNETHMFLSSPEDETLRLASCVIRHILYYAPPQDSGHLQTVIEFRDAKRRLTGTTASLGRKIVAIDDGGLNRRKVQGDIFAIDKERVAIIEAKAQFQCVENGRPTISDSCLAQMTCEALVARLSDPYGELKKGSAILIHAAQHYMCFLQFDISDQYLSDFESASPSTFIYVTSTNWFDLSSRSGREQVVKNLSCLMCWAM</sequence>
<accession>A0A2J5I8F5</accession>
<dbReference type="Proteomes" id="UP000235023">
    <property type="component" value="Unassembled WGS sequence"/>
</dbReference>
<feature type="region of interest" description="Disordered" evidence="1">
    <location>
        <begin position="124"/>
        <end position="149"/>
    </location>
</feature>
<name>A0A2J5I8F5_9EURO</name>
<organism evidence="2 3">
    <name type="scientific">Aspergillus taichungensis</name>
    <dbReference type="NCBI Taxonomy" id="482145"/>
    <lineage>
        <taxon>Eukaryota</taxon>
        <taxon>Fungi</taxon>
        <taxon>Dikarya</taxon>
        <taxon>Ascomycota</taxon>
        <taxon>Pezizomycotina</taxon>
        <taxon>Eurotiomycetes</taxon>
        <taxon>Eurotiomycetidae</taxon>
        <taxon>Eurotiales</taxon>
        <taxon>Aspergillaceae</taxon>
        <taxon>Aspergillus</taxon>
        <taxon>Aspergillus subgen. Circumdati</taxon>
    </lineage>
</organism>
<evidence type="ECO:0000313" key="2">
    <source>
        <dbReference type="EMBL" id="PLN86320.1"/>
    </source>
</evidence>
<dbReference type="AlphaFoldDB" id="A0A2J5I8F5"/>